<dbReference type="PRINTS" id="PR00038">
    <property type="entry name" value="HTHLUXR"/>
</dbReference>
<dbReference type="SMART" id="SM00421">
    <property type="entry name" value="HTH_LUXR"/>
    <property type="match status" value="1"/>
</dbReference>
<dbReference type="InterPro" id="IPR000792">
    <property type="entry name" value="Tscrpt_reg_LuxR_C"/>
</dbReference>
<dbReference type="CDD" id="cd01948">
    <property type="entry name" value="EAL"/>
    <property type="match status" value="1"/>
</dbReference>
<accession>A0ABT5QHM3</accession>
<dbReference type="RefSeq" id="WP_274140390.1">
    <property type="nucleotide sequence ID" value="NZ_JAJUBB010000002.1"/>
</dbReference>
<dbReference type="PROSITE" id="PS50883">
    <property type="entry name" value="EAL"/>
    <property type="match status" value="1"/>
</dbReference>
<dbReference type="Pfam" id="PF00563">
    <property type="entry name" value="EAL"/>
    <property type="match status" value="1"/>
</dbReference>
<dbReference type="SUPFAM" id="SSF141868">
    <property type="entry name" value="EAL domain-like"/>
    <property type="match status" value="1"/>
</dbReference>
<evidence type="ECO:0000313" key="3">
    <source>
        <dbReference type="EMBL" id="MDD1780349.1"/>
    </source>
</evidence>
<dbReference type="InterPro" id="IPR035919">
    <property type="entry name" value="EAL_sf"/>
</dbReference>
<name>A0ABT5QHM3_9GAMM</name>
<protein>
    <submittedName>
        <fullName evidence="3">EAL domain-containing protein</fullName>
    </submittedName>
</protein>
<organism evidence="3 4">
    <name type="scientific">Enterovibrio qingdaonensis</name>
    <dbReference type="NCBI Taxonomy" id="2899818"/>
    <lineage>
        <taxon>Bacteria</taxon>
        <taxon>Pseudomonadati</taxon>
        <taxon>Pseudomonadota</taxon>
        <taxon>Gammaproteobacteria</taxon>
        <taxon>Vibrionales</taxon>
        <taxon>Vibrionaceae</taxon>
        <taxon>Enterovibrio</taxon>
    </lineage>
</organism>
<dbReference type="SMART" id="SM00052">
    <property type="entry name" value="EAL"/>
    <property type="match status" value="1"/>
</dbReference>
<dbReference type="Pfam" id="PF00196">
    <property type="entry name" value="GerE"/>
    <property type="match status" value="1"/>
</dbReference>
<dbReference type="Gene3D" id="3.20.20.450">
    <property type="entry name" value="EAL domain"/>
    <property type="match status" value="1"/>
</dbReference>
<evidence type="ECO:0000313" key="4">
    <source>
        <dbReference type="Proteomes" id="UP001149821"/>
    </source>
</evidence>
<dbReference type="InterPro" id="IPR001633">
    <property type="entry name" value="EAL_dom"/>
</dbReference>
<dbReference type="PANTHER" id="PTHR33121">
    <property type="entry name" value="CYCLIC DI-GMP PHOSPHODIESTERASE PDEF"/>
    <property type="match status" value="1"/>
</dbReference>
<proteinExistence type="predicted"/>
<dbReference type="InterPro" id="IPR036388">
    <property type="entry name" value="WH-like_DNA-bd_sf"/>
</dbReference>
<dbReference type="InterPro" id="IPR016032">
    <property type="entry name" value="Sig_transdc_resp-reg_C-effctor"/>
</dbReference>
<dbReference type="SUPFAM" id="SSF46894">
    <property type="entry name" value="C-terminal effector domain of the bipartite response regulators"/>
    <property type="match status" value="1"/>
</dbReference>
<comment type="caution">
    <text evidence="3">The sequence shown here is derived from an EMBL/GenBank/DDBJ whole genome shotgun (WGS) entry which is preliminary data.</text>
</comment>
<dbReference type="Proteomes" id="UP001149821">
    <property type="component" value="Unassembled WGS sequence"/>
</dbReference>
<feature type="domain" description="EAL" evidence="2">
    <location>
        <begin position="132"/>
        <end position="384"/>
    </location>
</feature>
<feature type="domain" description="HTH luxR-type" evidence="1">
    <location>
        <begin position="511"/>
        <end position="576"/>
    </location>
</feature>
<sequence>MKVCVAYTKDAKRNKIKNNLERASFYHESVFVHPLELGTLSDSDIVILYDSKYVANNAANISASISLLKANNNCVAVVLSCRQDDRFTGVTAQICRVAGADSIERIHNTFNAETLESVIQQALRFAQAKARILHDDSEDEQLLKAFKHGLVNYYQPQYNIRKNTIAAVEVLPRIRTTEGVLVYAYKRQPFIERNGLEHTLFFSSLRMAMLDMTLSSLDINLSINVSPTTLRDKAFYSSVADVLNEFRFSPKKLTLEINEHADCLASLDALINITNLRLLGVGFSIENFGNGVNPYGQLSSLPVTELKVSRSFVKKAMNHYGCQQIVFNAISVAQSLGLRCVAEGVEDIATLEYLKQNKVDYGQGRFLSKPVTITKLTRLISNPGAIRRPKKRVKKRTVVLLVDSRISRLASLKKTLELQSSHLTVLTASTHIKAKELFTDKLISFVICDESHRQPLEKLVTESPTPAHLFVLHENFVETRDPAMLYYKEASHLSAIKIKSLIENHLNLEKELGVLSRLSSQEKIVLNQIYQGEACKKIARDLDISFKTVSTYKTRIFQKLGVHNDIECVRLLSGFSPRAITLQLAAEKEPA</sequence>
<dbReference type="Gene3D" id="1.10.10.10">
    <property type="entry name" value="Winged helix-like DNA-binding domain superfamily/Winged helix DNA-binding domain"/>
    <property type="match status" value="1"/>
</dbReference>
<dbReference type="InterPro" id="IPR050706">
    <property type="entry name" value="Cyclic-di-GMP_PDE-like"/>
</dbReference>
<evidence type="ECO:0000259" key="2">
    <source>
        <dbReference type="PROSITE" id="PS50883"/>
    </source>
</evidence>
<dbReference type="PANTHER" id="PTHR33121:SF70">
    <property type="entry name" value="SIGNALING PROTEIN YKOW"/>
    <property type="match status" value="1"/>
</dbReference>
<evidence type="ECO:0000259" key="1">
    <source>
        <dbReference type="PROSITE" id="PS50043"/>
    </source>
</evidence>
<dbReference type="PROSITE" id="PS50043">
    <property type="entry name" value="HTH_LUXR_2"/>
    <property type="match status" value="1"/>
</dbReference>
<dbReference type="EMBL" id="JAJUBB010000002">
    <property type="protein sequence ID" value="MDD1780349.1"/>
    <property type="molecule type" value="Genomic_DNA"/>
</dbReference>
<dbReference type="CDD" id="cd06170">
    <property type="entry name" value="LuxR_C_like"/>
    <property type="match status" value="1"/>
</dbReference>
<keyword evidence="4" id="KW-1185">Reference proteome</keyword>
<reference evidence="3" key="1">
    <citation type="submission" date="2021-12" db="EMBL/GenBank/DDBJ databases">
        <title>Enterovibrio ZSDZ35 sp. nov. and Enterovibrio ZSDZ42 sp. nov., isolated from coastal seawater in Qingdao.</title>
        <authorList>
            <person name="Zhang P."/>
        </authorList>
    </citation>
    <scope>NUCLEOTIDE SEQUENCE</scope>
    <source>
        <strain evidence="3">ZSDZ35</strain>
    </source>
</reference>
<gene>
    <name evidence="3" type="ORF">LRP49_03955</name>
</gene>